<evidence type="ECO:0000256" key="5">
    <source>
        <dbReference type="SAM" id="SignalP"/>
    </source>
</evidence>
<organism evidence="7 8">
    <name type="scientific">Stratiformator vulcanicus</name>
    <dbReference type="NCBI Taxonomy" id="2527980"/>
    <lineage>
        <taxon>Bacteria</taxon>
        <taxon>Pseudomonadati</taxon>
        <taxon>Planctomycetota</taxon>
        <taxon>Planctomycetia</taxon>
        <taxon>Planctomycetales</taxon>
        <taxon>Planctomycetaceae</taxon>
        <taxon>Stratiformator</taxon>
    </lineage>
</organism>
<dbReference type="InterPro" id="IPR011429">
    <property type="entry name" value="Cyt_c_Planctomycete-type"/>
</dbReference>
<keyword evidence="8" id="KW-1185">Reference proteome</keyword>
<evidence type="ECO:0000256" key="2">
    <source>
        <dbReference type="ARBA" id="ARBA00022723"/>
    </source>
</evidence>
<dbReference type="EMBL" id="CP036268">
    <property type="protein sequence ID" value="QDT39333.1"/>
    <property type="molecule type" value="Genomic_DNA"/>
</dbReference>
<dbReference type="PANTHER" id="PTHR35889:SF3">
    <property type="entry name" value="F-BOX DOMAIN-CONTAINING PROTEIN"/>
    <property type="match status" value="1"/>
</dbReference>
<dbReference type="InterPro" id="IPR036909">
    <property type="entry name" value="Cyt_c-like_dom_sf"/>
</dbReference>
<feature type="signal peptide" evidence="5">
    <location>
        <begin position="1"/>
        <end position="26"/>
    </location>
</feature>
<dbReference type="Proteomes" id="UP000317318">
    <property type="component" value="Chromosome"/>
</dbReference>
<dbReference type="GO" id="GO:0020037">
    <property type="term" value="F:heme binding"/>
    <property type="evidence" value="ECO:0007669"/>
    <property type="project" value="InterPro"/>
</dbReference>
<dbReference type="PANTHER" id="PTHR35889">
    <property type="entry name" value="CYCLOINULO-OLIGOSACCHARIDE FRUCTANOTRANSFERASE-RELATED"/>
    <property type="match status" value="1"/>
</dbReference>
<feature type="domain" description="Cytochrome c" evidence="6">
    <location>
        <begin position="115"/>
        <end position="211"/>
    </location>
</feature>
<evidence type="ECO:0000256" key="4">
    <source>
        <dbReference type="PROSITE-ProRule" id="PRU00433"/>
    </source>
</evidence>
<dbReference type="SUPFAM" id="SSF46626">
    <property type="entry name" value="Cytochrome c"/>
    <property type="match status" value="1"/>
</dbReference>
<dbReference type="GO" id="GO:0046872">
    <property type="term" value="F:metal ion binding"/>
    <property type="evidence" value="ECO:0007669"/>
    <property type="project" value="UniProtKB-KW"/>
</dbReference>
<evidence type="ECO:0000256" key="1">
    <source>
        <dbReference type="ARBA" id="ARBA00022617"/>
    </source>
</evidence>
<evidence type="ECO:0000313" key="8">
    <source>
        <dbReference type="Proteomes" id="UP000317318"/>
    </source>
</evidence>
<feature type="chain" id="PRO_5022103598" evidence="5">
    <location>
        <begin position="27"/>
        <end position="638"/>
    </location>
</feature>
<keyword evidence="1 4" id="KW-0349">Heme</keyword>
<keyword evidence="2 4" id="KW-0479">Metal-binding</keyword>
<dbReference type="PROSITE" id="PS51007">
    <property type="entry name" value="CYTC"/>
    <property type="match status" value="1"/>
</dbReference>
<protein>
    <submittedName>
        <fullName evidence="7">Planctomycete cytochrome C</fullName>
    </submittedName>
</protein>
<evidence type="ECO:0000259" key="6">
    <source>
        <dbReference type="PROSITE" id="PS51007"/>
    </source>
</evidence>
<proteinExistence type="predicted"/>
<accession>A0A517R675</accession>
<dbReference type="GO" id="GO:0009055">
    <property type="term" value="F:electron transfer activity"/>
    <property type="evidence" value="ECO:0007669"/>
    <property type="project" value="InterPro"/>
</dbReference>
<evidence type="ECO:0000256" key="3">
    <source>
        <dbReference type="ARBA" id="ARBA00023004"/>
    </source>
</evidence>
<dbReference type="InterPro" id="IPR009056">
    <property type="entry name" value="Cyt_c-like_dom"/>
</dbReference>
<dbReference type="Pfam" id="PF07635">
    <property type="entry name" value="PSCyt1"/>
    <property type="match status" value="2"/>
</dbReference>
<dbReference type="KEGG" id="svp:Pan189_37390"/>
<keyword evidence="5" id="KW-0732">Signal</keyword>
<dbReference type="AlphaFoldDB" id="A0A517R675"/>
<evidence type="ECO:0000313" key="7">
    <source>
        <dbReference type="EMBL" id="QDT39333.1"/>
    </source>
</evidence>
<reference evidence="7 8" key="1">
    <citation type="submission" date="2019-02" db="EMBL/GenBank/DDBJ databases">
        <title>Deep-cultivation of Planctomycetes and their phenomic and genomic characterization uncovers novel biology.</title>
        <authorList>
            <person name="Wiegand S."/>
            <person name="Jogler M."/>
            <person name="Boedeker C."/>
            <person name="Pinto D."/>
            <person name="Vollmers J."/>
            <person name="Rivas-Marin E."/>
            <person name="Kohn T."/>
            <person name="Peeters S.H."/>
            <person name="Heuer A."/>
            <person name="Rast P."/>
            <person name="Oberbeckmann S."/>
            <person name="Bunk B."/>
            <person name="Jeske O."/>
            <person name="Meyerdierks A."/>
            <person name="Storesund J.E."/>
            <person name="Kallscheuer N."/>
            <person name="Luecker S."/>
            <person name="Lage O.M."/>
            <person name="Pohl T."/>
            <person name="Merkel B.J."/>
            <person name="Hornburger P."/>
            <person name="Mueller R.-W."/>
            <person name="Bruemmer F."/>
            <person name="Labrenz M."/>
            <person name="Spormann A.M."/>
            <person name="Op den Camp H."/>
            <person name="Overmann J."/>
            <person name="Amann R."/>
            <person name="Jetten M.S.M."/>
            <person name="Mascher T."/>
            <person name="Medema M.H."/>
            <person name="Devos D.P."/>
            <person name="Kaster A.-K."/>
            <person name="Ovreas L."/>
            <person name="Rohde M."/>
            <person name="Galperin M.Y."/>
            <person name="Jogler C."/>
        </authorList>
    </citation>
    <scope>NUCLEOTIDE SEQUENCE [LARGE SCALE GENOMIC DNA]</scope>
    <source>
        <strain evidence="7 8">Pan189</strain>
    </source>
</reference>
<dbReference type="OrthoDB" id="9809746at2"/>
<name>A0A517R675_9PLAN</name>
<gene>
    <name evidence="7" type="ORF">Pan189_37390</name>
</gene>
<dbReference type="Gene3D" id="1.10.760.10">
    <property type="entry name" value="Cytochrome c-like domain"/>
    <property type="match status" value="1"/>
</dbReference>
<sequence precursor="true">MKSMRRLTLVTIAVVLTLTAFAPLQAALTREQSREIRTIGRNVGKASSLIRRKEVDEAETLLNDAESKIDQIAKDAELPATHPAVAGIRRAIGIQRNLLARVKASMNPAAEQGPPAAQQGVSFSSDVAPVLTANCTRCHGNGNRGGLKLDTFAGLKAGGQSRQPLVTPGNANGSLIMQRVTRQGRGQMPPNGNRLTAEEVEAISDWINAGAKFDGTDENADFGAMASTGGGTPKEPVKVVIPKPTGNETVSFKEDIAPWMINLCLNCHRGNNPRGGLNLETFENMMRGGDSGIVIHPDKPKEESRLFRLTGGLENPRMPANNQARLTRTNYNNLVKWFEEGNKYDGGDPTTPLRDLVPTAAEKRAMELAKYSPDEFKQHRLEQTEAAWKRSFPDHTANRVETDELLIFGKVPPTRLKELEAAAQSDLDKLREAFGVKQKPMFKGRLAIVVVGDRFDLEEFNLVMEGGRAVPRDVFGHSKVTGDFNDAYVVLLDTGDTAAAGKPDASTTLGTLLTEAVLSRSGNQAPDWATAGAGFAMLNPGQGTENAYLSDMQSLAVEAIKQVARPDDLFKAGQFAPAETKAVSYALGDYLIRAGGANKYATFLSRLSSGVKPEDAAKDVYRVDLTAIGLQFGRTIAQ</sequence>
<keyword evidence="3 4" id="KW-0408">Iron</keyword>